<feature type="binding site" evidence="15">
    <location>
        <position position="825"/>
    </location>
    <ligand>
        <name>Mg(2+)</name>
        <dbReference type="ChEBI" id="CHEBI:18420"/>
    </ligand>
</feature>
<dbReference type="GO" id="GO:0016887">
    <property type="term" value="F:ATP hydrolysis activity"/>
    <property type="evidence" value="ECO:0007669"/>
    <property type="project" value="InterPro"/>
</dbReference>
<keyword evidence="5 15" id="KW-0479">Metal-binding</keyword>
<feature type="transmembrane region" description="Helical" evidence="16">
    <location>
        <begin position="310"/>
        <end position="333"/>
    </location>
</feature>
<feature type="domain" description="P-type ATPase A" evidence="17">
    <location>
        <begin position="153"/>
        <end position="238"/>
    </location>
</feature>
<dbReference type="Pfam" id="PF00122">
    <property type="entry name" value="E1-E2_ATPase"/>
    <property type="match status" value="1"/>
</dbReference>
<feature type="transmembrane region" description="Helical" evidence="16">
    <location>
        <begin position="353"/>
        <end position="377"/>
    </location>
</feature>
<evidence type="ECO:0000256" key="7">
    <source>
        <dbReference type="ARBA" id="ARBA00022840"/>
    </source>
</evidence>
<dbReference type="InterPro" id="IPR006539">
    <property type="entry name" value="P-type_ATPase_IV"/>
</dbReference>
<dbReference type="InterPro" id="IPR032631">
    <property type="entry name" value="P-type_ATPase_N"/>
</dbReference>
<evidence type="ECO:0000256" key="16">
    <source>
        <dbReference type="RuleBase" id="RU362033"/>
    </source>
</evidence>
<keyword evidence="9 16" id="KW-1278">Translocase</keyword>
<feature type="transmembrane region" description="Helical" evidence="16">
    <location>
        <begin position="1032"/>
        <end position="1055"/>
    </location>
</feature>
<dbReference type="AlphaFoldDB" id="A0A7S0BGT6"/>
<proteinExistence type="inferred from homology"/>
<gene>
    <name evidence="20" type="ORF">RMAR0315_LOCUS3725</name>
</gene>
<dbReference type="InterPro" id="IPR018303">
    <property type="entry name" value="ATPase_P-typ_P_site"/>
</dbReference>
<dbReference type="Gene3D" id="2.70.150.10">
    <property type="entry name" value="Calcium-transporting ATPase, cytoplasmic transduction domain A"/>
    <property type="match status" value="1"/>
</dbReference>
<evidence type="ECO:0000259" key="17">
    <source>
        <dbReference type="Pfam" id="PF00122"/>
    </source>
</evidence>
<comment type="cofactor">
    <cofactor evidence="15">
        <name>Mg(2+)</name>
        <dbReference type="ChEBI" id="CHEBI:18420"/>
    </cofactor>
</comment>
<evidence type="ECO:0000259" key="19">
    <source>
        <dbReference type="Pfam" id="PF16212"/>
    </source>
</evidence>
<dbReference type="InterPro" id="IPR023298">
    <property type="entry name" value="ATPase_P-typ_TM_dom_sf"/>
</dbReference>
<dbReference type="PANTHER" id="PTHR24092">
    <property type="entry name" value="PROBABLE PHOSPHOLIPID-TRANSPORTING ATPASE"/>
    <property type="match status" value="1"/>
</dbReference>
<feature type="binding site" evidence="14">
    <location>
        <position position="805"/>
    </location>
    <ligand>
        <name>ATP</name>
        <dbReference type="ChEBI" id="CHEBI:30616"/>
    </ligand>
</feature>
<dbReference type="InterPro" id="IPR044492">
    <property type="entry name" value="P_typ_ATPase_HD_dom"/>
</dbReference>
<sequence>MGDEGEDFAQVFGGGAGAKTLKSDAAIHATKRELNQKSQAPETRVVKFNDELANTGFVSNIIKSTKYTWWNVVPKSLWEQFRKVANFYFLIVAILTFIPGVTSFSPSTAVIPLVLVVGFSIARELYDDGMRGRSDRRSNNEKFIVLKRDEKGSGTTEEVKSLNVKVGDILVLKKNSPIPADCIPLLSSEEGGVLYVSTAQLDGETNLKRHLVTQATKDLTEAAQVHALDGQAEVSGPNPQFEVFQGSVTLADGENAVPVDSLNLVLRGSTLRNTEEVHALVVYTGTDTKVALNMRDPPSKMCQLDRTLNWTVLMIFLLLVILVIVFAALAGVAQERVVQESWYLGPVNTDSGVAVGFRSVATFLVLFSAWIPISLFVSLESVRVFQALFMFRDEKMKSFDARRMATRSTNLSDTLGIVHTILSDKTGTLTRNVMEYVACAFSGEIIDIREDPSLMKDRLAAGDKKVNDMASAMAICHSVVPDFHGEEEGEILEHPTYQGQSPDEVSLVESARSFGLELVERSVDKLVLDRNGEKETYGMVGEIEFNSDRKRMSLVVKMEDGKYRVYTKGADTTMFPRILLSSEEEKGIEDDLHMFAVEGLRTLVFASKDITEEQYQSWQATWREALLSTDGREEKMAAAAEVVESDMKFIGVTAVEDKLQDQVPETIEFLRNAGISLWVLTGDKRETAENIGYSAAMLSRSMNVVHMEADSQEQVSSLLEDTYKTHCDSAGFEGTAGNKMSMRSLTSVKQAKKYKPGVSDGDKSLAVIIDGKTLQFVLDSYAKYFLAITDHCKTVICCRVTPMQKALVVRMVKKLRGCVTLAIGDGGNDVSMIQEADVGVGLFGKEGTQASRSADFAIGEFKLLKRLLCIHGHYCWVRNPGLINVSFYKNVFITMGQVYYQFFCQFSGTSIHNEYIVTVFNVVITLFNPIFFALFEKDLDEEVLMEKPEMYQANRERKNFGKRTVFEWVMGYALWHSIVTFWGQYGSLGSVRGSNWLDGYEGGINAWGFGLSTQVIVIVLVKMLLMARTWNGLYLASFIISLGVYFVIIPIIIAFIDDNSLNGVLSTTFSSGTWWMTFIVNATAAFMLDFIIVLIRRFYFPDAITMEQEREYRRYWTRK</sequence>
<dbReference type="PRINTS" id="PR00119">
    <property type="entry name" value="CATATPASE"/>
</dbReference>
<feature type="active site" description="4-aspartylphosphate intermediate" evidence="13">
    <location>
        <position position="424"/>
    </location>
</feature>
<accession>A0A7S0BGT6</accession>
<feature type="binding site" evidence="14">
    <location>
        <position position="425"/>
    </location>
    <ligand>
        <name>ATP</name>
        <dbReference type="ChEBI" id="CHEBI:30616"/>
    </ligand>
</feature>
<dbReference type="SFLD" id="SFLDG00002">
    <property type="entry name" value="C1.7:_P-type_atpase_like"/>
    <property type="match status" value="1"/>
</dbReference>
<evidence type="ECO:0000256" key="15">
    <source>
        <dbReference type="PIRSR" id="PIRSR606539-3"/>
    </source>
</evidence>
<dbReference type="NCBIfam" id="TIGR01494">
    <property type="entry name" value="ATPase_P-type"/>
    <property type="match status" value="1"/>
</dbReference>
<feature type="domain" description="P-type ATPase N-terminal" evidence="18">
    <location>
        <begin position="46"/>
        <end position="109"/>
    </location>
</feature>
<comment type="subcellular location">
    <subcellularLocation>
        <location evidence="2">Endomembrane system</location>
    </subcellularLocation>
    <subcellularLocation>
        <location evidence="1 16">Membrane</location>
        <topology evidence="1 16">Multi-pass membrane protein</topology>
    </subcellularLocation>
</comment>
<dbReference type="Gene3D" id="3.40.1110.10">
    <property type="entry name" value="Calcium-transporting ATPase, cytoplasmic domain N"/>
    <property type="match status" value="1"/>
</dbReference>
<feature type="binding site" evidence="14">
    <location>
        <position position="828"/>
    </location>
    <ligand>
        <name>ATP</name>
        <dbReference type="ChEBI" id="CHEBI:30616"/>
    </ligand>
</feature>
<dbReference type="GO" id="GO:0045332">
    <property type="term" value="P:phospholipid translocation"/>
    <property type="evidence" value="ECO:0007669"/>
    <property type="project" value="TreeGrafter"/>
</dbReference>
<feature type="transmembrane region" description="Helical" evidence="16">
    <location>
        <begin position="1075"/>
        <end position="1095"/>
    </location>
</feature>
<evidence type="ECO:0000256" key="9">
    <source>
        <dbReference type="ARBA" id="ARBA00022967"/>
    </source>
</evidence>
<dbReference type="InterPro" id="IPR032630">
    <property type="entry name" value="P_typ_ATPase_c"/>
</dbReference>
<evidence type="ECO:0000256" key="6">
    <source>
        <dbReference type="ARBA" id="ARBA00022741"/>
    </source>
</evidence>
<evidence type="ECO:0000256" key="10">
    <source>
        <dbReference type="ARBA" id="ARBA00022989"/>
    </source>
</evidence>
<evidence type="ECO:0000256" key="8">
    <source>
        <dbReference type="ARBA" id="ARBA00022842"/>
    </source>
</evidence>
<dbReference type="Pfam" id="PF16209">
    <property type="entry name" value="PhoLip_ATPase_N"/>
    <property type="match status" value="1"/>
</dbReference>
<dbReference type="GO" id="GO:0005524">
    <property type="term" value="F:ATP binding"/>
    <property type="evidence" value="ECO:0007669"/>
    <property type="project" value="UniProtKB-UniRule"/>
</dbReference>
<dbReference type="GO" id="GO:0000287">
    <property type="term" value="F:magnesium ion binding"/>
    <property type="evidence" value="ECO:0007669"/>
    <property type="project" value="UniProtKB-UniRule"/>
</dbReference>
<comment type="catalytic activity">
    <reaction evidence="12 16">
        <text>ATP + H2O + phospholipidSide 1 = ADP + phosphate + phospholipidSide 2.</text>
        <dbReference type="EC" id="7.6.2.1"/>
    </reaction>
</comment>
<evidence type="ECO:0000256" key="14">
    <source>
        <dbReference type="PIRSR" id="PIRSR606539-2"/>
    </source>
</evidence>
<feature type="binding site" evidence="15">
    <location>
        <position position="424"/>
    </location>
    <ligand>
        <name>Mg(2+)</name>
        <dbReference type="ChEBI" id="CHEBI:18420"/>
    </ligand>
</feature>
<dbReference type="Gene3D" id="3.40.50.1000">
    <property type="entry name" value="HAD superfamily/HAD-like"/>
    <property type="match status" value="1"/>
</dbReference>
<feature type="transmembrane region" description="Helical" evidence="16">
    <location>
        <begin position="887"/>
        <end position="903"/>
    </location>
</feature>
<evidence type="ECO:0000259" key="18">
    <source>
        <dbReference type="Pfam" id="PF16209"/>
    </source>
</evidence>
<dbReference type="InterPro" id="IPR059000">
    <property type="entry name" value="ATPase_P-type_domA"/>
</dbReference>
<protein>
    <recommendedName>
        <fullName evidence="16">Phospholipid-transporting ATPase</fullName>
        <ecNumber evidence="16">7.6.2.1</ecNumber>
    </recommendedName>
</protein>
<dbReference type="SUPFAM" id="SSF81660">
    <property type="entry name" value="Metal cation-transporting ATPase, ATP-binding domain N"/>
    <property type="match status" value="1"/>
</dbReference>
<keyword evidence="4 16" id="KW-0812">Transmembrane</keyword>
<keyword evidence="8 15" id="KW-0460">Magnesium</keyword>
<organism evidence="20">
    <name type="scientific">Rhodosorus marinus</name>
    <dbReference type="NCBI Taxonomy" id="101924"/>
    <lineage>
        <taxon>Eukaryota</taxon>
        <taxon>Rhodophyta</taxon>
        <taxon>Stylonematophyceae</taxon>
        <taxon>Stylonematales</taxon>
        <taxon>Stylonemataceae</taxon>
        <taxon>Rhodosorus</taxon>
    </lineage>
</organism>
<evidence type="ECO:0000256" key="5">
    <source>
        <dbReference type="ARBA" id="ARBA00022723"/>
    </source>
</evidence>
<feature type="binding site" evidence="14">
    <location>
        <position position="568"/>
    </location>
    <ligand>
        <name>ATP</name>
        <dbReference type="ChEBI" id="CHEBI:30616"/>
    </ligand>
</feature>
<dbReference type="PROSITE" id="PS00154">
    <property type="entry name" value="ATPASE_E1_E2"/>
    <property type="match status" value="1"/>
</dbReference>
<dbReference type="NCBIfam" id="TIGR01652">
    <property type="entry name" value="ATPase-Plipid"/>
    <property type="match status" value="1"/>
</dbReference>
<keyword evidence="10 16" id="KW-1133">Transmembrane helix</keyword>
<feature type="transmembrane region" description="Helical" evidence="16">
    <location>
        <begin position="84"/>
        <end position="102"/>
    </location>
</feature>
<feature type="binding site" evidence="14">
    <location>
        <position position="601"/>
    </location>
    <ligand>
        <name>ATP</name>
        <dbReference type="ChEBI" id="CHEBI:30616"/>
    </ligand>
</feature>
<feature type="binding site" evidence="14">
    <location>
        <position position="424"/>
    </location>
    <ligand>
        <name>ATP</name>
        <dbReference type="ChEBI" id="CHEBI:30616"/>
    </ligand>
</feature>
<dbReference type="SUPFAM" id="SSF81665">
    <property type="entry name" value="Calcium ATPase, transmembrane domain M"/>
    <property type="match status" value="1"/>
</dbReference>
<dbReference type="Pfam" id="PF16212">
    <property type="entry name" value="PhoLip_ATPase_C"/>
    <property type="match status" value="1"/>
</dbReference>
<feature type="binding site" evidence="14">
    <location>
        <position position="829"/>
    </location>
    <ligand>
        <name>ATP</name>
        <dbReference type="ChEBI" id="CHEBI:30616"/>
    </ligand>
</feature>
<dbReference type="GO" id="GO:0140326">
    <property type="term" value="F:ATPase-coupled intramembrane lipid transporter activity"/>
    <property type="evidence" value="ECO:0007669"/>
    <property type="project" value="UniProtKB-EC"/>
</dbReference>
<feature type="binding site" evidence="14">
    <location>
        <position position="799"/>
    </location>
    <ligand>
        <name>ATP</name>
        <dbReference type="ChEBI" id="CHEBI:30616"/>
    </ligand>
</feature>
<feature type="transmembrane region" description="Helical" evidence="16">
    <location>
        <begin position="108"/>
        <end position="126"/>
    </location>
</feature>
<dbReference type="FunFam" id="3.40.50.1000:FF:000014">
    <property type="entry name" value="Phospholipid-transporting ATPase"/>
    <property type="match status" value="1"/>
</dbReference>
<dbReference type="InterPro" id="IPR023214">
    <property type="entry name" value="HAD_sf"/>
</dbReference>
<feature type="binding site" evidence="15">
    <location>
        <position position="829"/>
    </location>
    <ligand>
        <name>Mg(2+)</name>
        <dbReference type="ChEBI" id="CHEBI:18420"/>
    </ligand>
</feature>
<keyword evidence="11 16" id="KW-0472">Membrane</keyword>
<evidence type="ECO:0000256" key="2">
    <source>
        <dbReference type="ARBA" id="ARBA00004308"/>
    </source>
</evidence>
<evidence type="ECO:0000256" key="13">
    <source>
        <dbReference type="PIRSR" id="PIRSR606539-1"/>
    </source>
</evidence>
<evidence type="ECO:0000256" key="12">
    <source>
        <dbReference type="ARBA" id="ARBA00034036"/>
    </source>
</evidence>
<dbReference type="InterPro" id="IPR023299">
    <property type="entry name" value="ATPase_P-typ_cyto_dom_N"/>
</dbReference>
<feature type="binding site" evidence="15">
    <location>
        <position position="426"/>
    </location>
    <ligand>
        <name>Mg(2+)</name>
        <dbReference type="ChEBI" id="CHEBI:18420"/>
    </ligand>
</feature>
<feature type="transmembrane region" description="Helical" evidence="16">
    <location>
        <begin position="965"/>
        <end position="984"/>
    </location>
</feature>
<evidence type="ECO:0000313" key="20">
    <source>
        <dbReference type="EMBL" id="CAD8393740.1"/>
    </source>
</evidence>
<feature type="binding site" evidence="14">
    <location>
        <position position="504"/>
    </location>
    <ligand>
        <name>ATP</name>
        <dbReference type="ChEBI" id="CHEBI:30616"/>
    </ligand>
</feature>
<dbReference type="InterPro" id="IPR008250">
    <property type="entry name" value="ATPase_P-typ_transduc_dom_A_sf"/>
</dbReference>
<feature type="transmembrane region" description="Helical" evidence="16">
    <location>
        <begin position="915"/>
        <end position="935"/>
    </location>
</feature>
<dbReference type="SFLD" id="SFLDF00027">
    <property type="entry name" value="p-type_atpase"/>
    <property type="match status" value="1"/>
</dbReference>
<evidence type="ECO:0000256" key="11">
    <source>
        <dbReference type="ARBA" id="ARBA00023136"/>
    </source>
</evidence>
<dbReference type="InterPro" id="IPR001757">
    <property type="entry name" value="P_typ_ATPase"/>
</dbReference>
<dbReference type="GO" id="GO:0005886">
    <property type="term" value="C:plasma membrane"/>
    <property type="evidence" value="ECO:0007669"/>
    <property type="project" value="TreeGrafter"/>
</dbReference>
<evidence type="ECO:0000256" key="3">
    <source>
        <dbReference type="ARBA" id="ARBA00008109"/>
    </source>
</evidence>
<comment type="similarity">
    <text evidence="3 16">Belongs to the cation transport ATPase (P-type) (TC 3.A.3) family. Type IV subfamily.</text>
</comment>
<reference evidence="20" key="1">
    <citation type="submission" date="2021-01" db="EMBL/GenBank/DDBJ databases">
        <authorList>
            <person name="Corre E."/>
            <person name="Pelletier E."/>
            <person name="Niang G."/>
            <person name="Scheremetjew M."/>
            <person name="Finn R."/>
            <person name="Kale V."/>
            <person name="Holt S."/>
            <person name="Cochrane G."/>
            <person name="Meng A."/>
            <person name="Brown T."/>
            <person name="Cohen L."/>
        </authorList>
    </citation>
    <scope>NUCLEOTIDE SEQUENCE</scope>
    <source>
        <strain evidence="20">UTEX LB 2760</strain>
    </source>
</reference>
<dbReference type="PANTHER" id="PTHR24092:SF218">
    <property type="entry name" value="PHOSPHOLIPID-TRANSPORTING ATPASE"/>
    <property type="match status" value="1"/>
</dbReference>
<dbReference type="InterPro" id="IPR036412">
    <property type="entry name" value="HAD-like_sf"/>
</dbReference>
<dbReference type="Pfam" id="PF13246">
    <property type="entry name" value="Cation_ATPase"/>
    <property type="match status" value="1"/>
</dbReference>
<evidence type="ECO:0000256" key="4">
    <source>
        <dbReference type="ARBA" id="ARBA00022692"/>
    </source>
</evidence>
<feature type="binding site" evidence="14">
    <location>
        <position position="682"/>
    </location>
    <ligand>
        <name>ATP</name>
        <dbReference type="ChEBI" id="CHEBI:30616"/>
    </ligand>
</feature>
<dbReference type="EMBL" id="HBEK01006723">
    <property type="protein sequence ID" value="CAD8393740.1"/>
    <property type="molecule type" value="Transcribed_RNA"/>
</dbReference>
<feature type="binding site" evidence="14">
    <location>
        <position position="681"/>
    </location>
    <ligand>
        <name>ATP</name>
        <dbReference type="ChEBI" id="CHEBI:30616"/>
    </ligand>
</feature>
<feature type="transmembrane region" description="Helical" evidence="16">
    <location>
        <begin position="1004"/>
        <end position="1025"/>
    </location>
</feature>
<dbReference type="SUPFAM" id="SSF81653">
    <property type="entry name" value="Calcium ATPase, transduction domain A"/>
    <property type="match status" value="1"/>
</dbReference>
<feature type="binding site" evidence="14">
    <location>
        <position position="426"/>
    </location>
    <ligand>
        <name>ATP</name>
        <dbReference type="ChEBI" id="CHEBI:30616"/>
    </ligand>
</feature>
<feature type="domain" description="P-type ATPase C-terminal" evidence="19">
    <location>
        <begin position="852"/>
        <end position="1101"/>
    </location>
</feature>
<dbReference type="SUPFAM" id="SSF56784">
    <property type="entry name" value="HAD-like"/>
    <property type="match status" value="1"/>
</dbReference>
<evidence type="ECO:0000256" key="1">
    <source>
        <dbReference type="ARBA" id="ARBA00004141"/>
    </source>
</evidence>
<feature type="binding site" evidence="14">
    <location>
        <position position="545"/>
    </location>
    <ligand>
        <name>ATP</name>
        <dbReference type="ChEBI" id="CHEBI:30616"/>
    </ligand>
</feature>
<dbReference type="SFLD" id="SFLDS00003">
    <property type="entry name" value="Haloacid_Dehalogenase"/>
    <property type="match status" value="1"/>
</dbReference>
<keyword evidence="6 14" id="KW-0547">Nucleotide-binding</keyword>
<name>A0A7S0BGT6_9RHOD</name>
<dbReference type="EC" id="7.6.2.1" evidence="16"/>
<feature type="binding site" evidence="14">
    <location>
        <position position="683"/>
    </location>
    <ligand>
        <name>ATP</name>
        <dbReference type="ChEBI" id="CHEBI:30616"/>
    </ligand>
</feature>
<keyword evidence="7 14" id="KW-0067">ATP-binding</keyword>